<dbReference type="InterPro" id="IPR019734">
    <property type="entry name" value="TPR_rpt"/>
</dbReference>
<reference evidence="4" key="1">
    <citation type="submission" date="2013-10" db="EMBL/GenBank/DDBJ databases">
        <title>Genome sequencing of Onchocerca volvulus.</title>
        <authorList>
            <person name="Cotton J."/>
            <person name="Tsai J."/>
            <person name="Stanley E."/>
            <person name="Tracey A."/>
            <person name="Holroyd N."/>
            <person name="Lustigman S."/>
            <person name="Berriman M."/>
        </authorList>
    </citation>
    <scope>NUCLEOTIDE SEQUENCE</scope>
</reference>
<dbReference type="GO" id="GO:0005814">
    <property type="term" value="C:centriole"/>
    <property type="evidence" value="ECO:0007669"/>
    <property type="project" value="TreeGrafter"/>
</dbReference>
<dbReference type="GO" id="GO:0006970">
    <property type="term" value="P:response to osmotic stress"/>
    <property type="evidence" value="ECO:0007669"/>
    <property type="project" value="EnsemblMetazoa"/>
</dbReference>
<dbReference type="GO" id="GO:0019894">
    <property type="term" value="F:kinesin binding"/>
    <property type="evidence" value="ECO:0007669"/>
    <property type="project" value="TreeGrafter"/>
</dbReference>
<feature type="region of interest" description="Disordered" evidence="2">
    <location>
        <begin position="61"/>
        <end position="92"/>
    </location>
</feature>
<dbReference type="GO" id="GO:1905515">
    <property type="term" value="P:non-motile cilium assembly"/>
    <property type="evidence" value="ECO:0007669"/>
    <property type="project" value="EnsemblMetazoa"/>
</dbReference>
<dbReference type="Pfam" id="PF13181">
    <property type="entry name" value="TPR_8"/>
    <property type="match status" value="2"/>
</dbReference>
<sequence>MDDRYEGFNDYDHAYDVQNVLDDQIFQEAVAKSSYGRRPKSSMSRQGAVHVNRINSLVSNHRSGADTMSGTMLRSSAGSRRGTEPSVPMTAVRGAGYSSAGRGTYRYHLQIPGTRNLPYVSYFFGISFNPLKMSITEKPPEISNEEKCRQMEQKVNEILKESIFAWEKGDMKQALEKAKEAGRRERTIVKMREQLSIVEQLNLDLTFTVLFNLAHQYMANNLLTEALNTYQMIVKNKMFANSGRLKANIANIYFKQKDYKKAIKLYQIALDQIPNSQKNTRIKIMNNIGVAFIKCGEYDEADSTFEHCMNEKGNYNTALNFILTAYCLNDIDKMKDGFQRLLDIPLLIDDETKYIDQQDFLISQIISNDSLKQWERQRRNIAEKTIFIATKIISSVIASTISEGYKWCVEAIRQSVYAPLAMEIEMNKVVVLLKQGDLTNAAEILMSFNNKEGRIASAAANNLAVLNLLQGTPKLEEAIQYSEQALSVDRYNANALVNRGNIFFILGDLDKATQYYKEALSNEASCLQALYNLGYVQRLQGKLEAALECFYKLHNILLNNVQVICQLASIYELLNDTAQAIELYSQANSLAPTDPAILSKLASIYDAEGDKNQAFQCHYESYRYFPSNISTIEWLGAYYIDAQYPEKAATYFEKASIMEPNEIKWQLMMASCLRRSGNYQKALELYQQIHRRFPENIECLKFLVRICTDLGIPEAKEYMEKLSKTEKIRQLRIQREIDSSQGRNHASLIQSTDNSTQDIPRDGSGRTNSRSQLRTSSIRLVPSEHDEQYQVSRREMSPADYAYSDPLGPAPPRPRTGLRRPDTANVESFEDDQFDESLLPE</sequence>
<dbReference type="PANTHER" id="PTHR44117">
    <property type="entry name" value="INTRAFLAGELLAR TRANSPORT PROTEIN 88 HOMOLOG"/>
    <property type="match status" value="1"/>
</dbReference>
<dbReference type="PROSITE" id="PS50005">
    <property type="entry name" value="TPR"/>
    <property type="match status" value="4"/>
</dbReference>
<feature type="region of interest" description="Disordered" evidence="2">
    <location>
        <begin position="735"/>
        <end position="841"/>
    </location>
</feature>
<evidence type="ECO:0000313" key="3">
    <source>
        <dbReference type="EnsemblMetazoa" id="OVOC1224.1"/>
    </source>
</evidence>
<dbReference type="GO" id="GO:0050921">
    <property type="term" value="P:positive regulation of chemotaxis"/>
    <property type="evidence" value="ECO:0007669"/>
    <property type="project" value="EnsemblMetazoa"/>
</dbReference>
<dbReference type="GO" id="GO:0097546">
    <property type="term" value="C:ciliary base"/>
    <property type="evidence" value="ECO:0007669"/>
    <property type="project" value="TreeGrafter"/>
</dbReference>
<keyword evidence="4" id="KW-1185">Reference proteome</keyword>
<dbReference type="SUPFAM" id="SSF81901">
    <property type="entry name" value="HCP-like"/>
    <property type="match status" value="1"/>
</dbReference>
<dbReference type="GO" id="GO:0036064">
    <property type="term" value="C:ciliary basal body"/>
    <property type="evidence" value="ECO:0007669"/>
    <property type="project" value="EnsemblMetazoa"/>
</dbReference>
<dbReference type="GO" id="GO:0043053">
    <property type="term" value="P:dauer entry"/>
    <property type="evidence" value="ECO:0007669"/>
    <property type="project" value="EnsemblMetazoa"/>
</dbReference>
<dbReference type="EMBL" id="CMVM020000033">
    <property type="status" value="NOT_ANNOTATED_CDS"/>
    <property type="molecule type" value="Genomic_DNA"/>
</dbReference>
<dbReference type="Pfam" id="PF00515">
    <property type="entry name" value="TPR_1"/>
    <property type="match status" value="1"/>
</dbReference>
<name>A0A8R1XP26_ONCVO</name>
<feature type="compositionally biased region" description="Polar residues" evidence="2">
    <location>
        <begin position="739"/>
        <end position="758"/>
    </location>
</feature>
<dbReference type="GO" id="GO:0042073">
    <property type="term" value="P:intraciliary transport"/>
    <property type="evidence" value="ECO:0007669"/>
    <property type="project" value="TreeGrafter"/>
</dbReference>
<keyword evidence="1" id="KW-0802">TPR repeat</keyword>
<dbReference type="PANTHER" id="PTHR44117:SF1">
    <property type="entry name" value="INTRAFLAGELLAR TRANSPORT PROTEIN 88 HOMOLOG"/>
    <property type="match status" value="1"/>
</dbReference>
<feature type="repeat" description="TPR" evidence="1">
    <location>
        <begin position="243"/>
        <end position="276"/>
    </location>
</feature>
<dbReference type="GO" id="GO:0097730">
    <property type="term" value="C:non-motile cilium"/>
    <property type="evidence" value="ECO:0007669"/>
    <property type="project" value="EnsemblMetazoa"/>
</dbReference>
<dbReference type="Gene3D" id="1.25.40.10">
    <property type="entry name" value="Tetratricopeptide repeat domain"/>
    <property type="match status" value="4"/>
</dbReference>
<dbReference type="Pfam" id="PF13424">
    <property type="entry name" value="TPR_12"/>
    <property type="match status" value="1"/>
</dbReference>
<feature type="compositionally biased region" description="Polar residues" evidence="2">
    <location>
        <begin position="61"/>
        <end position="78"/>
    </location>
</feature>
<organism evidence="3 4">
    <name type="scientific">Onchocerca volvulus</name>
    <dbReference type="NCBI Taxonomy" id="6282"/>
    <lineage>
        <taxon>Eukaryota</taxon>
        <taxon>Metazoa</taxon>
        <taxon>Ecdysozoa</taxon>
        <taxon>Nematoda</taxon>
        <taxon>Chromadorea</taxon>
        <taxon>Rhabditida</taxon>
        <taxon>Spirurina</taxon>
        <taxon>Spiruromorpha</taxon>
        <taxon>Filarioidea</taxon>
        <taxon>Onchocercidae</taxon>
        <taxon>Onchocerca</taxon>
    </lineage>
</organism>
<dbReference type="GO" id="GO:0043005">
    <property type="term" value="C:neuron projection"/>
    <property type="evidence" value="ECO:0007669"/>
    <property type="project" value="EnsemblMetazoa"/>
</dbReference>
<dbReference type="EnsemblMetazoa" id="OVOC1224.1">
    <property type="protein sequence ID" value="OVOC1224.1"/>
    <property type="gene ID" value="WBGene00238033"/>
</dbReference>
<dbReference type="OMA" id="RIKIMHN"/>
<dbReference type="AlphaFoldDB" id="A0A8R1XP26"/>
<dbReference type="GO" id="GO:0030992">
    <property type="term" value="C:intraciliary transport particle B"/>
    <property type="evidence" value="ECO:0007669"/>
    <property type="project" value="EnsemblMetazoa"/>
</dbReference>
<protein>
    <recommendedName>
        <fullName evidence="5">No mechanoreceptor potential B</fullName>
    </recommendedName>
</protein>
<feature type="repeat" description="TPR" evidence="1">
    <location>
        <begin position="629"/>
        <end position="662"/>
    </location>
</feature>
<dbReference type="FunFam" id="1.25.40.10:FF:001034">
    <property type="entry name" value="Intraflagellar transport 88 homolog"/>
    <property type="match status" value="1"/>
</dbReference>
<dbReference type="Proteomes" id="UP000024404">
    <property type="component" value="Unassembled WGS sequence"/>
</dbReference>
<dbReference type="Pfam" id="PF13428">
    <property type="entry name" value="TPR_14"/>
    <property type="match status" value="1"/>
</dbReference>
<feature type="compositionally biased region" description="Polar residues" evidence="2">
    <location>
        <begin position="765"/>
        <end position="778"/>
    </location>
</feature>
<proteinExistence type="predicted"/>
<evidence type="ECO:0000256" key="2">
    <source>
        <dbReference type="SAM" id="MobiDB-lite"/>
    </source>
</evidence>
<evidence type="ECO:0008006" key="5">
    <source>
        <dbReference type="Google" id="ProtNLM"/>
    </source>
</evidence>
<dbReference type="InterPro" id="IPR011990">
    <property type="entry name" value="TPR-like_helical_dom_sf"/>
</dbReference>
<evidence type="ECO:0000256" key="1">
    <source>
        <dbReference type="PROSITE-ProRule" id="PRU00339"/>
    </source>
</evidence>
<dbReference type="SUPFAM" id="SSF48452">
    <property type="entry name" value="TPR-like"/>
    <property type="match status" value="1"/>
</dbReference>
<dbReference type="GO" id="GO:0035641">
    <property type="term" value="P:locomotory exploration behavior"/>
    <property type="evidence" value="ECO:0007669"/>
    <property type="project" value="EnsemblMetazoa"/>
</dbReference>
<accession>A0A8R1XP26</accession>
<feature type="repeat" description="TPR" evidence="1">
    <location>
        <begin position="493"/>
        <end position="526"/>
    </location>
</feature>
<evidence type="ECO:0000313" key="4">
    <source>
        <dbReference type="Proteomes" id="UP000024404"/>
    </source>
</evidence>
<feature type="compositionally biased region" description="Basic and acidic residues" evidence="2">
    <location>
        <begin position="782"/>
        <end position="797"/>
    </location>
</feature>
<feature type="repeat" description="TPR" evidence="1">
    <location>
        <begin position="561"/>
        <end position="594"/>
    </location>
</feature>
<dbReference type="SMART" id="SM00028">
    <property type="entry name" value="TPR"/>
    <property type="match status" value="9"/>
</dbReference>
<reference evidence="3" key="2">
    <citation type="submission" date="2022-06" db="UniProtKB">
        <authorList>
            <consortium name="EnsemblMetazoa"/>
        </authorList>
    </citation>
    <scope>IDENTIFICATION</scope>
</reference>